<feature type="signal peptide" evidence="1">
    <location>
        <begin position="1"/>
        <end position="19"/>
    </location>
</feature>
<dbReference type="OrthoDB" id="5816401at2"/>
<feature type="chain" id="PRO_5003992847" evidence="1">
    <location>
        <begin position="20"/>
        <end position="92"/>
    </location>
</feature>
<keyword evidence="2" id="KW-0645">Protease</keyword>
<organism evidence="2 3">
    <name type="scientific">Photobacterium marinum</name>
    <dbReference type="NCBI Taxonomy" id="1056511"/>
    <lineage>
        <taxon>Bacteria</taxon>
        <taxon>Pseudomonadati</taxon>
        <taxon>Pseudomonadota</taxon>
        <taxon>Gammaproteobacteria</taxon>
        <taxon>Vibrionales</taxon>
        <taxon>Vibrionaceae</taxon>
        <taxon>Photobacterium</taxon>
    </lineage>
</organism>
<dbReference type="Proteomes" id="UP000011134">
    <property type="component" value="Unassembled WGS sequence"/>
</dbReference>
<accession>L8JBI9</accession>
<dbReference type="PROSITE" id="PS51257">
    <property type="entry name" value="PROKAR_LIPOPROTEIN"/>
    <property type="match status" value="1"/>
</dbReference>
<protein>
    <submittedName>
        <fullName evidence="2">Serine protease, trypsin family protein</fullName>
    </submittedName>
</protein>
<dbReference type="GO" id="GO:0008233">
    <property type="term" value="F:peptidase activity"/>
    <property type="evidence" value="ECO:0007669"/>
    <property type="project" value="UniProtKB-KW"/>
</dbReference>
<reference evidence="2 3" key="1">
    <citation type="submission" date="2012-12" db="EMBL/GenBank/DDBJ databases">
        <title>Genome Assembly of Photobacterium sp. AK15.</title>
        <authorList>
            <person name="Khatri I."/>
            <person name="Vaidya B."/>
            <person name="Srinivas T.N.R."/>
            <person name="Subramanian S."/>
            <person name="Pinnaka A."/>
        </authorList>
    </citation>
    <scope>NUCLEOTIDE SEQUENCE [LARGE SCALE GENOMIC DNA]</scope>
    <source>
        <strain evidence="2 3">AK15</strain>
    </source>
</reference>
<keyword evidence="1" id="KW-0732">Signal</keyword>
<dbReference type="RefSeq" id="WP_007467379.1">
    <property type="nucleotide sequence ID" value="NZ_AMZO01000022.1"/>
</dbReference>
<dbReference type="PATRIC" id="fig|1056511.3.peg.3226"/>
<gene>
    <name evidence="2" type="ORF">C942_02153</name>
</gene>
<sequence length="92" mass="9902">MLKGYTIKFAAISALLALAGCESTYNNTYKLYQDYRLQTNNKAYAIGTNKIAGASWGARNTREAAELAIQTCEDLGGVNCSIVDINGSSLSR</sequence>
<dbReference type="AlphaFoldDB" id="L8JBI9"/>
<dbReference type="EMBL" id="AMZO01000022">
    <property type="protein sequence ID" value="ELR64747.1"/>
    <property type="molecule type" value="Genomic_DNA"/>
</dbReference>
<keyword evidence="2" id="KW-0378">Hydrolase</keyword>
<proteinExistence type="predicted"/>
<evidence type="ECO:0000313" key="3">
    <source>
        <dbReference type="Proteomes" id="UP000011134"/>
    </source>
</evidence>
<evidence type="ECO:0000256" key="1">
    <source>
        <dbReference type="SAM" id="SignalP"/>
    </source>
</evidence>
<dbReference type="GO" id="GO:0006508">
    <property type="term" value="P:proteolysis"/>
    <property type="evidence" value="ECO:0007669"/>
    <property type="project" value="UniProtKB-KW"/>
</dbReference>
<name>L8JBI9_9GAMM</name>
<comment type="caution">
    <text evidence="2">The sequence shown here is derived from an EMBL/GenBank/DDBJ whole genome shotgun (WGS) entry which is preliminary data.</text>
</comment>
<evidence type="ECO:0000313" key="2">
    <source>
        <dbReference type="EMBL" id="ELR64747.1"/>
    </source>
</evidence>
<keyword evidence="3" id="KW-1185">Reference proteome</keyword>